<feature type="domain" description="Protein kinase" evidence="1">
    <location>
        <begin position="1"/>
        <end position="175"/>
    </location>
</feature>
<evidence type="ECO:0000313" key="3">
    <source>
        <dbReference type="Proteomes" id="UP001286313"/>
    </source>
</evidence>
<protein>
    <recommendedName>
        <fullName evidence="1">Protein kinase domain-containing protein</fullName>
    </recommendedName>
</protein>
<proteinExistence type="predicted"/>
<dbReference type="PROSITE" id="PS00108">
    <property type="entry name" value="PROTEIN_KINASE_ST"/>
    <property type="match status" value="1"/>
</dbReference>
<sequence>MSGNKDDEMWKLLNKISSDILLYNRRSNNKGKKETQKLYEESIELCLKAGVLVMTKVEFDRWKSRNIIISEYAGETLKQAVYGFLQLRDTKLPQLWTFDVARQLTEAQRLINSCGFLHNDLKQNNICVITSVRKSPHVTIIDFGICTPIGGPPLLSQPMNEERRARNYWLAPEVT</sequence>
<comment type="caution">
    <text evidence="2">The sequence shown here is derived from an EMBL/GenBank/DDBJ whole genome shotgun (WGS) entry which is preliminary data.</text>
</comment>
<dbReference type="GO" id="GO:0005524">
    <property type="term" value="F:ATP binding"/>
    <property type="evidence" value="ECO:0007669"/>
    <property type="project" value="InterPro"/>
</dbReference>
<dbReference type="Proteomes" id="UP001286313">
    <property type="component" value="Unassembled WGS sequence"/>
</dbReference>
<evidence type="ECO:0000313" key="2">
    <source>
        <dbReference type="EMBL" id="KAK3849585.1"/>
    </source>
</evidence>
<dbReference type="AlphaFoldDB" id="A0AAE1EG22"/>
<dbReference type="EMBL" id="JAWQEG010008818">
    <property type="protein sequence ID" value="KAK3849585.1"/>
    <property type="molecule type" value="Genomic_DNA"/>
</dbReference>
<dbReference type="Gene3D" id="1.10.510.10">
    <property type="entry name" value="Transferase(Phosphotransferase) domain 1"/>
    <property type="match status" value="1"/>
</dbReference>
<dbReference type="InterPro" id="IPR000719">
    <property type="entry name" value="Prot_kinase_dom"/>
</dbReference>
<name>A0AAE1EG22_PETCI</name>
<organism evidence="2 3">
    <name type="scientific">Petrolisthes cinctipes</name>
    <name type="common">Flat porcelain crab</name>
    <dbReference type="NCBI Taxonomy" id="88211"/>
    <lineage>
        <taxon>Eukaryota</taxon>
        <taxon>Metazoa</taxon>
        <taxon>Ecdysozoa</taxon>
        <taxon>Arthropoda</taxon>
        <taxon>Crustacea</taxon>
        <taxon>Multicrustacea</taxon>
        <taxon>Malacostraca</taxon>
        <taxon>Eumalacostraca</taxon>
        <taxon>Eucarida</taxon>
        <taxon>Decapoda</taxon>
        <taxon>Pleocyemata</taxon>
        <taxon>Anomura</taxon>
        <taxon>Galatheoidea</taxon>
        <taxon>Porcellanidae</taxon>
        <taxon>Petrolisthes</taxon>
    </lineage>
</organism>
<keyword evidence="3" id="KW-1185">Reference proteome</keyword>
<dbReference type="SUPFAM" id="SSF56112">
    <property type="entry name" value="Protein kinase-like (PK-like)"/>
    <property type="match status" value="1"/>
</dbReference>
<gene>
    <name evidence="2" type="ORF">Pcinc_043665</name>
</gene>
<dbReference type="GO" id="GO:0004672">
    <property type="term" value="F:protein kinase activity"/>
    <property type="evidence" value="ECO:0007669"/>
    <property type="project" value="InterPro"/>
</dbReference>
<dbReference type="Pfam" id="PF00069">
    <property type="entry name" value="Pkinase"/>
    <property type="match status" value="1"/>
</dbReference>
<dbReference type="InterPro" id="IPR008271">
    <property type="entry name" value="Ser/Thr_kinase_AS"/>
</dbReference>
<evidence type="ECO:0000259" key="1">
    <source>
        <dbReference type="PROSITE" id="PS50011"/>
    </source>
</evidence>
<reference evidence="2" key="1">
    <citation type="submission" date="2023-10" db="EMBL/GenBank/DDBJ databases">
        <title>Genome assemblies of two species of porcelain crab, Petrolisthes cinctipes and Petrolisthes manimaculis (Anomura: Porcellanidae).</title>
        <authorList>
            <person name="Angst P."/>
        </authorList>
    </citation>
    <scope>NUCLEOTIDE SEQUENCE</scope>
    <source>
        <strain evidence="2">PB745_01</strain>
        <tissue evidence="2">Gill</tissue>
    </source>
</reference>
<dbReference type="PROSITE" id="PS50011">
    <property type="entry name" value="PROTEIN_KINASE_DOM"/>
    <property type="match status" value="1"/>
</dbReference>
<accession>A0AAE1EG22</accession>
<dbReference type="InterPro" id="IPR011009">
    <property type="entry name" value="Kinase-like_dom_sf"/>
</dbReference>